<gene>
    <name evidence="2" type="ORF">AZ78_5215</name>
</gene>
<evidence type="ECO:0000256" key="1">
    <source>
        <dbReference type="SAM" id="Phobius"/>
    </source>
</evidence>
<dbReference type="EMBL" id="JAJA02000003">
    <property type="protein sequence ID" value="KWS02082.1"/>
    <property type="molecule type" value="Genomic_DNA"/>
</dbReference>
<keyword evidence="1" id="KW-0472">Membrane</keyword>
<name>A0A125TZJ8_9GAMM</name>
<dbReference type="Proteomes" id="UP000023435">
    <property type="component" value="Unassembled WGS sequence"/>
</dbReference>
<protein>
    <submittedName>
        <fullName evidence="2">Uncharacterized protein</fullName>
    </submittedName>
</protein>
<reference evidence="2 3" key="1">
    <citation type="journal article" date="2014" name="Genome Announc.">
        <title>Draft Genome Sequence of Lysobacter capsici AZ78, a Bacterium Antagonistic to Plant-Pathogenic Oomycetes.</title>
        <authorList>
            <person name="Puopolo G."/>
            <person name="Sonego P."/>
            <person name="Engelen K."/>
            <person name="Pertot I."/>
        </authorList>
    </citation>
    <scope>NUCLEOTIDE SEQUENCE [LARGE SCALE GENOMIC DNA]</scope>
    <source>
        <strain evidence="2 3">AZ78</strain>
    </source>
</reference>
<dbReference type="AlphaFoldDB" id="A0A125TZJ8"/>
<dbReference type="OrthoDB" id="9901471at2"/>
<comment type="caution">
    <text evidence="2">The sequence shown here is derived from an EMBL/GenBank/DDBJ whole genome shotgun (WGS) entry which is preliminary data.</text>
</comment>
<dbReference type="RefSeq" id="WP_036109334.1">
    <property type="nucleotide sequence ID" value="NZ_JAJA02000003.1"/>
</dbReference>
<feature type="transmembrane region" description="Helical" evidence="1">
    <location>
        <begin position="94"/>
        <end position="118"/>
    </location>
</feature>
<proteinExistence type="predicted"/>
<evidence type="ECO:0000313" key="3">
    <source>
        <dbReference type="Proteomes" id="UP000023435"/>
    </source>
</evidence>
<evidence type="ECO:0000313" key="2">
    <source>
        <dbReference type="EMBL" id="KWS02082.1"/>
    </source>
</evidence>
<organism evidence="2 3">
    <name type="scientific">Lysobacter capsici AZ78</name>
    <dbReference type="NCBI Taxonomy" id="1444315"/>
    <lineage>
        <taxon>Bacteria</taxon>
        <taxon>Pseudomonadati</taxon>
        <taxon>Pseudomonadota</taxon>
        <taxon>Gammaproteobacteria</taxon>
        <taxon>Lysobacterales</taxon>
        <taxon>Lysobacteraceae</taxon>
        <taxon>Lysobacter</taxon>
    </lineage>
</organism>
<feature type="transmembrane region" description="Helical" evidence="1">
    <location>
        <begin position="69"/>
        <end position="88"/>
    </location>
</feature>
<sequence>MSTRRFWPLAAILFALPFLYFFAQSWIADGHGLSQSLYTGAMNFFYIGLPQALIALTCLLASVRRTTTLAFLILADGLFAAFTIWTYGKVDTAIAWFVLYLPGSIAALALAGLLWLAYSTSRRRDTTAAEA</sequence>
<feature type="transmembrane region" description="Helical" evidence="1">
    <location>
        <begin position="41"/>
        <end position="62"/>
    </location>
</feature>
<keyword evidence="1" id="KW-1133">Transmembrane helix</keyword>
<keyword evidence="1" id="KW-0812">Transmembrane</keyword>
<accession>A0A125TZJ8</accession>
<keyword evidence="3" id="KW-1185">Reference proteome</keyword>